<evidence type="ECO:0000256" key="1">
    <source>
        <dbReference type="SAM" id="Phobius"/>
    </source>
</evidence>
<accession>A0A1R1EJX8</accession>
<dbReference type="Pfam" id="PF07811">
    <property type="entry name" value="TadE"/>
    <property type="match status" value="1"/>
</dbReference>
<comment type="caution">
    <text evidence="3">The sequence shown here is derived from an EMBL/GenBank/DDBJ whole genome shotgun (WGS) entry which is preliminary data.</text>
</comment>
<sequence length="228" mass="24902">MKNLRARLKECEGSFTLEASLVMPVVLFTTMILLFLSLYMYQQSMLHQAASAAAERTAYSWDNSHKEALDGSVPVNQYDSLYWRMTDDQWLGALFGWAGAENSQTVPVPSTSSTQGALTAIKLNKTGSAIPAGMQGDMTYKNALLQRKVTASLNQMISLRPLDAMLDGGSELRTSGSSLVVDPVEFIRSIHLMRYYGSKFKKNDAGEGMDRGSAAGVLKQLQTSGSQP</sequence>
<reference evidence="3 4" key="1">
    <citation type="submission" date="2016-11" db="EMBL/GenBank/DDBJ databases">
        <title>Paenibacillus species isolates.</title>
        <authorList>
            <person name="Beno S.M."/>
        </authorList>
    </citation>
    <scope>NUCLEOTIDE SEQUENCE [LARGE SCALE GENOMIC DNA]</scope>
    <source>
        <strain evidence="3 4">FSL R5-0378</strain>
    </source>
</reference>
<feature type="domain" description="TadE-like" evidence="2">
    <location>
        <begin position="13"/>
        <end position="54"/>
    </location>
</feature>
<keyword evidence="4" id="KW-1185">Reference proteome</keyword>
<evidence type="ECO:0000313" key="4">
    <source>
        <dbReference type="Proteomes" id="UP000187172"/>
    </source>
</evidence>
<proteinExistence type="predicted"/>
<protein>
    <submittedName>
        <fullName evidence="3">Pilus assembly protein TadE</fullName>
    </submittedName>
</protein>
<evidence type="ECO:0000259" key="2">
    <source>
        <dbReference type="Pfam" id="PF07811"/>
    </source>
</evidence>
<keyword evidence="1" id="KW-0812">Transmembrane</keyword>
<organism evidence="3 4">
    <name type="scientific">Paenibacillus rhizosphaerae</name>
    <dbReference type="NCBI Taxonomy" id="297318"/>
    <lineage>
        <taxon>Bacteria</taxon>
        <taxon>Bacillati</taxon>
        <taxon>Bacillota</taxon>
        <taxon>Bacilli</taxon>
        <taxon>Bacillales</taxon>
        <taxon>Paenibacillaceae</taxon>
        <taxon>Paenibacillus</taxon>
    </lineage>
</organism>
<dbReference type="EMBL" id="MRTP01000008">
    <property type="protein sequence ID" value="OMF52042.1"/>
    <property type="molecule type" value="Genomic_DNA"/>
</dbReference>
<dbReference type="InterPro" id="IPR012495">
    <property type="entry name" value="TadE-like_dom"/>
</dbReference>
<name>A0A1R1EJX8_9BACL</name>
<dbReference type="Proteomes" id="UP000187172">
    <property type="component" value="Unassembled WGS sequence"/>
</dbReference>
<keyword evidence="1" id="KW-1133">Transmembrane helix</keyword>
<dbReference type="STRING" id="297318.BK138_24785"/>
<feature type="transmembrane region" description="Helical" evidence="1">
    <location>
        <begin position="21"/>
        <end position="41"/>
    </location>
</feature>
<gene>
    <name evidence="3" type="ORF">BK138_24785</name>
</gene>
<evidence type="ECO:0000313" key="3">
    <source>
        <dbReference type="EMBL" id="OMF52042.1"/>
    </source>
</evidence>
<keyword evidence="1" id="KW-0472">Membrane</keyword>
<dbReference type="AlphaFoldDB" id="A0A1R1EJX8"/>